<dbReference type="Gene3D" id="1.10.10.60">
    <property type="entry name" value="Homeodomain-like"/>
    <property type="match status" value="1"/>
</dbReference>
<feature type="domain" description="Homeobox" evidence="5">
    <location>
        <begin position="1"/>
        <end position="58"/>
    </location>
</feature>
<evidence type="ECO:0000256" key="4">
    <source>
        <dbReference type="PROSITE-ProRule" id="PRU00108"/>
    </source>
</evidence>
<dbReference type="OrthoDB" id="10056939at2759"/>
<reference evidence="6" key="1">
    <citation type="journal article" date="2020" name="Stud. Mycol.">
        <title>101 Dothideomycetes genomes: a test case for predicting lifestyles and emergence of pathogens.</title>
        <authorList>
            <person name="Haridas S."/>
            <person name="Albert R."/>
            <person name="Binder M."/>
            <person name="Bloem J."/>
            <person name="Labutti K."/>
            <person name="Salamov A."/>
            <person name="Andreopoulos B."/>
            <person name="Baker S."/>
            <person name="Barry K."/>
            <person name="Bills G."/>
            <person name="Bluhm B."/>
            <person name="Cannon C."/>
            <person name="Castanera R."/>
            <person name="Culley D."/>
            <person name="Daum C."/>
            <person name="Ezra D."/>
            <person name="Gonzalez J."/>
            <person name="Henrissat B."/>
            <person name="Kuo A."/>
            <person name="Liang C."/>
            <person name="Lipzen A."/>
            <person name="Lutzoni F."/>
            <person name="Magnuson J."/>
            <person name="Mondo S."/>
            <person name="Nolan M."/>
            <person name="Ohm R."/>
            <person name="Pangilinan J."/>
            <person name="Park H.-J."/>
            <person name="Ramirez L."/>
            <person name="Alfaro M."/>
            <person name="Sun H."/>
            <person name="Tritt A."/>
            <person name="Yoshinaga Y."/>
            <person name="Zwiers L.-H."/>
            <person name="Turgeon B."/>
            <person name="Goodwin S."/>
            <person name="Spatafora J."/>
            <person name="Crous P."/>
            <person name="Grigoriev I."/>
        </authorList>
    </citation>
    <scope>NUCLEOTIDE SEQUENCE</scope>
    <source>
        <strain evidence="6">CBS 207.26</strain>
    </source>
</reference>
<sequence length="58" mass="7010">RKSREWIPKGAKDILATWFNAHRNFPYPTKDEKIYLCNQTGLSINKVSDWFDNRRRAR</sequence>
<dbReference type="EMBL" id="ML994653">
    <property type="protein sequence ID" value="KAF2181233.1"/>
    <property type="molecule type" value="Genomic_DNA"/>
</dbReference>
<organism evidence="6 7">
    <name type="scientific">Zopfia rhizophila CBS 207.26</name>
    <dbReference type="NCBI Taxonomy" id="1314779"/>
    <lineage>
        <taxon>Eukaryota</taxon>
        <taxon>Fungi</taxon>
        <taxon>Dikarya</taxon>
        <taxon>Ascomycota</taxon>
        <taxon>Pezizomycotina</taxon>
        <taxon>Dothideomycetes</taxon>
        <taxon>Dothideomycetes incertae sedis</taxon>
        <taxon>Zopfiaceae</taxon>
        <taxon>Zopfia</taxon>
    </lineage>
</organism>
<feature type="non-terminal residue" evidence="6">
    <location>
        <position position="1"/>
    </location>
</feature>
<comment type="subcellular location">
    <subcellularLocation>
        <location evidence="4">Nucleus</location>
    </subcellularLocation>
</comment>
<evidence type="ECO:0000256" key="1">
    <source>
        <dbReference type="ARBA" id="ARBA00023125"/>
    </source>
</evidence>
<dbReference type="CDD" id="cd00086">
    <property type="entry name" value="homeodomain"/>
    <property type="match status" value="1"/>
</dbReference>
<dbReference type="PANTHER" id="PTHR11850">
    <property type="entry name" value="HOMEOBOX PROTEIN TRANSCRIPTION FACTORS"/>
    <property type="match status" value="1"/>
</dbReference>
<dbReference type="AlphaFoldDB" id="A0A6A6DQF8"/>
<keyword evidence="3 4" id="KW-0539">Nucleus</keyword>
<evidence type="ECO:0000256" key="3">
    <source>
        <dbReference type="ARBA" id="ARBA00023242"/>
    </source>
</evidence>
<dbReference type="Pfam" id="PF05920">
    <property type="entry name" value="Homeobox_KN"/>
    <property type="match status" value="1"/>
</dbReference>
<name>A0A6A6DQF8_9PEZI</name>
<dbReference type="GO" id="GO:0006355">
    <property type="term" value="P:regulation of DNA-templated transcription"/>
    <property type="evidence" value="ECO:0007669"/>
    <property type="project" value="InterPro"/>
</dbReference>
<keyword evidence="7" id="KW-1185">Reference proteome</keyword>
<evidence type="ECO:0000256" key="2">
    <source>
        <dbReference type="ARBA" id="ARBA00023155"/>
    </source>
</evidence>
<keyword evidence="2 4" id="KW-0371">Homeobox</keyword>
<dbReference type="InterPro" id="IPR001356">
    <property type="entry name" value="HD"/>
</dbReference>
<dbReference type="Proteomes" id="UP000800200">
    <property type="component" value="Unassembled WGS sequence"/>
</dbReference>
<dbReference type="InterPro" id="IPR009057">
    <property type="entry name" value="Homeodomain-like_sf"/>
</dbReference>
<dbReference type="GO" id="GO:0003677">
    <property type="term" value="F:DNA binding"/>
    <property type="evidence" value="ECO:0007669"/>
    <property type="project" value="UniProtKB-UniRule"/>
</dbReference>
<dbReference type="GO" id="GO:0005634">
    <property type="term" value="C:nucleus"/>
    <property type="evidence" value="ECO:0007669"/>
    <property type="project" value="UniProtKB-SubCell"/>
</dbReference>
<evidence type="ECO:0000313" key="7">
    <source>
        <dbReference type="Proteomes" id="UP000800200"/>
    </source>
</evidence>
<protein>
    <submittedName>
        <fullName evidence="6">Homeobox protein</fullName>
    </submittedName>
</protein>
<evidence type="ECO:0000259" key="5">
    <source>
        <dbReference type="PROSITE" id="PS50071"/>
    </source>
</evidence>
<evidence type="ECO:0000313" key="6">
    <source>
        <dbReference type="EMBL" id="KAF2181233.1"/>
    </source>
</evidence>
<dbReference type="PROSITE" id="PS50071">
    <property type="entry name" value="HOMEOBOX_2"/>
    <property type="match status" value="1"/>
</dbReference>
<keyword evidence="1 4" id="KW-0238">DNA-binding</keyword>
<proteinExistence type="predicted"/>
<feature type="non-terminal residue" evidence="6">
    <location>
        <position position="58"/>
    </location>
</feature>
<accession>A0A6A6DQF8</accession>
<dbReference type="InterPro" id="IPR050224">
    <property type="entry name" value="TALE_homeobox"/>
</dbReference>
<dbReference type="SUPFAM" id="SSF46689">
    <property type="entry name" value="Homeodomain-like"/>
    <property type="match status" value="1"/>
</dbReference>
<gene>
    <name evidence="6" type="ORF">K469DRAFT_443763</name>
</gene>
<dbReference type="InterPro" id="IPR008422">
    <property type="entry name" value="KN_HD"/>
</dbReference>